<feature type="transmembrane region" description="Helical" evidence="6">
    <location>
        <begin position="165"/>
        <end position="188"/>
    </location>
</feature>
<dbReference type="Proteomes" id="UP000525923">
    <property type="component" value="Unassembled WGS sequence"/>
</dbReference>
<dbReference type="InterPro" id="IPR005829">
    <property type="entry name" value="Sugar_transporter_CS"/>
</dbReference>
<comment type="subcellular location">
    <subcellularLocation>
        <location evidence="1">Cell membrane</location>
        <topology evidence="1">Multi-pass membrane protein</topology>
    </subcellularLocation>
</comment>
<dbReference type="GO" id="GO:0022857">
    <property type="term" value="F:transmembrane transporter activity"/>
    <property type="evidence" value="ECO:0007669"/>
    <property type="project" value="InterPro"/>
</dbReference>
<evidence type="ECO:0000256" key="4">
    <source>
        <dbReference type="ARBA" id="ARBA00022989"/>
    </source>
</evidence>
<dbReference type="RefSeq" id="WP_135502165.1">
    <property type="nucleotide sequence ID" value="NZ_JACHHE010000004.1"/>
</dbReference>
<keyword evidence="3 6" id="KW-0812">Transmembrane</keyword>
<feature type="domain" description="Major facilitator superfamily (MFS) profile" evidence="7">
    <location>
        <begin position="13"/>
        <end position="389"/>
    </location>
</feature>
<feature type="transmembrane region" description="Helical" evidence="6">
    <location>
        <begin position="298"/>
        <end position="317"/>
    </location>
</feature>
<dbReference type="PROSITE" id="PS00216">
    <property type="entry name" value="SUGAR_TRANSPORT_1"/>
    <property type="match status" value="1"/>
</dbReference>
<evidence type="ECO:0000313" key="9">
    <source>
        <dbReference type="Proteomes" id="UP000525923"/>
    </source>
</evidence>
<organism evidence="8 9">
    <name type="scientific">Planococcus koreensis</name>
    <dbReference type="NCBI Taxonomy" id="112331"/>
    <lineage>
        <taxon>Bacteria</taxon>
        <taxon>Bacillati</taxon>
        <taxon>Bacillota</taxon>
        <taxon>Bacilli</taxon>
        <taxon>Bacillales</taxon>
        <taxon>Caryophanaceae</taxon>
        <taxon>Planococcus</taxon>
    </lineage>
</organism>
<evidence type="ECO:0000313" key="8">
    <source>
        <dbReference type="EMBL" id="MBB5180376.1"/>
    </source>
</evidence>
<keyword evidence="5 6" id="KW-0472">Membrane</keyword>
<dbReference type="SUPFAM" id="SSF103473">
    <property type="entry name" value="MFS general substrate transporter"/>
    <property type="match status" value="1"/>
</dbReference>
<dbReference type="Pfam" id="PF07690">
    <property type="entry name" value="MFS_1"/>
    <property type="match status" value="1"/>
</dbReference>
<evidence type="ECO:0000256" key="2">
    <source>
        <dbReference type="ARBA" id="ARBA00022448"/>
    </source>
</evidence>
<feature type="transmembrane region" description="Helical" evidence="6">
    <location>
        <begin position="138"/>
        <end position="159"/>
    </location>
</feature>
<dbReference type="CDD" id="cd17489">
    <property type="entry name" value="MFS_YfcJ_like"/>
    <property type="match status" value="1"/>
</dbReference>
<feature type="transmembrane region" description="Helical" evidence="6">
    <location>
        <begin position="213"/>
        <end position="237"/>
    </location>
</feature>
<feature type="transmembrane region" description="Helical" evidence="6">
    <location>
        <begin position="366"/>
        <end position="384"/>
    </location>
</feature>
<keyword evidence="9" id="KW-1185">Reference proteome</keyword>
<dbReference type="InterPro" id="IPR011701">
    <property type="entry name" value="MFS"/>
</dbReference>
<dbReference type="Gene3D" id="1.20.1250.20">
    <property type="entry name" value="MFS general substrate transporter like domains"/>
    <property type="match status" value="2"/>
</dbReference>
<proteinExistence type="predicted"/>
<feature type="transmembrane region" description="Helical" evidence="6">
    <location>
        <begin position="12"/>
        <end position="37"/>
    </location>
</feature>
<feature type="transmembrane region" description="Helical" evidence="6">
    <location>
        <begin position="79"/>
        <end position="96"/>
    </location>
</feature>
<dbReference type="InterPro" id="IPR036259">
    <property type="entry name" value="MFS_trans_sf"/>
</dbReference>
<feature type="transmembrane region" description="Helical" evidence="6">
    <location>
        <begin position="108"/>
        <end position="126"/>
    </location>
</feature>
<keyword evidence="2" id="KW-0813">Transport</keyword>
<feature type="transmembrane region" description="Helical" evidence="6">
    <location>
        <begin position="243"/>
        <end position="261"/>
    </location>
</feature>
<protein>
    <submittedName>
        <fullName evidence="8">MFS family permease</fullName>
    </submittedName>
</protein>
<sequence>MNKNRAPLWTKDFILTSSVNFFLVFVFYLLMVTIAVYAVQEFDASNSEAGLVTGIFIIGVLTGRIFMGRALDRIGRKKTMVLGLTLFTLTTLFYFVDFGLPFLLSTRFLHGITLGIASTAAGTIIAQIIPMSRKGEGIGYFSLSTTLATAIGPFIGLYMSQNSTFGMIFTLCLIFGIISLLISLLVTVPPVEAPPNSNEVKGFKVSDYVEPKAVPIAVITLLAGFCYASVLSFISFYADFRDLVEAATFFFLVYSVAILFSRPFTGRLMDVKGANYVMYPAIAIFAVGLLLLSTAQNSFTFLLAGFLIGLGFGNIQSTTQAVAVKLTPSHRMGLATSTFFIFMDAGLGFGPYLLGFIISVTGYSQLYAILSVVAAALLLMYYLLHGRKERRANRTATTA</sequence>
<evidence type="ECO:0000256" key="1">
    <source>
        <dbReference type="ARBA" id="ARBA00004651"/>
    </source>
</evidence>
<evidence type="ECO:0000256" key="3">
    <source>
        <dbReference type="ARBA" id="ARBA00022692"/>
    </source>
</evidence>
<feature type="transmembrane region" description="Helical" evidence="6">
    <location>
        <begin position="338"/>
        <end position="360"/>
    </location>
</feature>
<evidence type="ECO:0000259" key="7">
    <source>
        <dbReference type="PROSITE" id="PS50850"/>
    </source>
</evidence>
<reference evidence="8 9" key="1">
    <citation type="submission" date="2020-08" db="EMBL/GenBank/DDBJ databases">
        <title>Genomic Encyclopedia of Type Strains, Phase IV (KMG-IV): sequencing the most valuable type-strain genomes for metagenomic binning, comparative biology and taxonomic classification.</title>
        <authorList>
            <person name="Goeker M."/>
        </authorList>
    </citation>
    <scope>NUCLEOTIDE SEQUENCE [LARGE SCALE GENOMIC DNA]</scope>
    <source>
        <strain evidence="8 9">DSM 15895</strain>
    </source>
</reference>
<dbReference type="PROSITE" id="PS00217">
    <property type="entry name" value="SUGAR_TRANSPORT_2"/>
    <property type="match status" value="1"/>
</dbReference>
<gene>
    <name evidence="8" type="ORF">HNQ44_001804</name>
</gene>
<feature type="transmembrane region" description="Helical" evidence="6">
    <location>
        <begin position="49"/>
        <end position="67"/>
    </location>
</feature>
<dbReference type="PANTHER" id="PTHR23531">
    <property type="entry name" value="QUINOLENE RESISTANCE PROTEIN NORA"/>
    <property type="match status" value="1"/>
</dbReference>
<dbReference type="PROSITE" id="PS50850">
    <property type="entry name" value="MFS"/>
    <property type="match status" value="1"/>
</dbReference>
<evidence type="ECO:0000256" key="5">
    <source>
        <dbReference type="ARBA" id="ARBA00023136"/>
    </source>
</evidence>
<dbReference type="InterPro" id="IPR020846">
    <property type="entry name" value="MFS_dom"/>
</dbReference>
<dbReference type="PANTHER" id="PTHR23531:SF1">
    <property type="entry name" value="QUINOLENE RESISTANCE PROTEIN NORA"/>
    <property type="match status" value="1"/>
</dbReference>
<comment type="caution">
    <text evidence="8">The sequence shown here is derived from an EMBL/GenBank/DDBJ whole genome shotgun (WGS) entry which is preliminary data.</text>
</comment>
<dbReference type="EMBL" id="JACHHE010000004">
    <property type="protein sequence ID" value="MBB5180376.1"/>
    <property type="molecule type" value="Genomic_DNA"/>
</dbReference>
<dbReference type="InterPro" id="IPR052714">
    <property type="entry name" value="MFS_Exporter"/>
</dbReference>
<keyword evidence="4 6" id="KW-1133">Transmembrane helix</keyword>
<name>A0A7W8CS40_9BACL</name>
<dbReference type="OrthoDB" id="9814001at2"/>
<accession>A0A7W8CS40</accession>
<dbReference type="GO" id="GO:0005886">
    <property type="term" value="C:plasma membrane"/>
    <property type="evidence" value="ECO:0007669"/>
    <property type="project" value="UniProtKB-SubCell"/>
</dbReference>
<evidence type="ECO:0000256" key="6">
    <source>
        <dbReference type="SAM" id="Phobius"/>
    </source>
</evidence>
<feature type="transmembrane region" description="Helical" evidence="6">
    <location>
        <begin position="273"/>
        <end position="292"/>
    </location>
</feature>
<dbReference type="AlphaFoldDB" id="A0A7W8CS40"/>